<accession>A0A2X0PB71</accession>
<evidence type="ECO:0000313" key="1">
    <source>
        <dbReference type="EMBL" id="SGY68643.1"/>
    </source>
</evidence>
<keyword evidence="2" id="KW-1185">Reference proteome</keyword>
<reference evidence="1 2" key="1">
    <citation type="submission" date="2016-11" db="EMBL/GenBank/DDBJ databases">
        <authorList>
            <person name="Jaros S."/>
            <person name="Januszkiewicz K."/>
            <person name="Wedrychowicz H."/>
        </authorList>
    </citation>
    <scope>NUCLEOTIDE SEQUENCE [LARGE SCALE GENOMIC DNA]</scope>
</reference>
<evidence type="ECO:0000313" key="2">
    <source>
        <dbReference type="Proteomes" id="UP000249464"/>
    </source>
</evidence>
<name>A0A2X0PB71_9BASI</name>
<proteinExistence type="predicted"/>
<dbReference type="AlphaFoldDB" id="A0A2X0PB71"/>
<gene>
    <name evidence="1" type="primary">BQ5605_C004g02906</name>
    <name evidence="1" type="ORF">BQ5605_C004G02906</name>
</gene>
<protein>
    <submittedName>
        <fullName evidence="1">BQ5605_C004g02906 protein</fullName>
    </submittedName>
</protein>
<sequence>MMNRIHMRMRMIRNSRQLWSRFPPSARCLAPPPSQPRGFRTLARTVPATPKRIRQAIHTTESKKTVQRRFGPAYLRALSAERRLTNCRTRRAEEFFSNIIFTAAEHNELHLRPLVPRKQKSGTQPPCPGAPKVHSYRGTHDWALRKYECCLAVVERPYGNAPSSAHHQHPSDVAVGI</sequence>
<dbReference type="EMBL" id="FQNC01000046">
    <property type="protein sequence ID" value="SGY68643.1"/>
    <property type="molecule type" value="Genomic_DNA"/>
</dbReference>
<dbReference type="Proteomes" id="UP000249464">
    <property type="component" value="Unassembled WGS sequence"/>
</dbReference>
<organism evidence="1 2">
    <name type="scientific">Microbotryum silenes-dioicae</name>
    <dbReference type="NCBI Taxonomy" id="796604"/>
    <lineage>
        <taxon>Eukaryota</taxon>
        <taxon>Fungi</taxon>
        <taxon>Dikarya</taxon>
        <taxon>Basidiomycota</taxon>
        <taxon>Pucciniomycotina</taxon>
        <taxon>Microbotryomycetes</taxon>
        <taxon>Microbotryales</taxon>
        <taxon>Microbotryaceae</taxon>
        <taxon>Microbotryum</taxon>
    </lineage>
</organism>